<sequence length="571" mass="62861">MMLRSVFAALIALAALAWPLSASAREEINDFTVEIDVRKSGDILVTETIDVTVEGRQIRRGIFRDLPRYYKRDGVRYSYDYDIERIERDGKGEPYTVDRQGNGMQIRIGDADVFLDHGRHDYVIEYSVKNQVRYFDDYDEIYWNVTGNYWFFPIEHARAVVRLPKGAKVVSTAAYTGRQGASGRAYRYSVSGNAHIFETTKELGQREGLTVAVGFEKGVVDPPSAADKRAEWFQRNASGLILASAIALLSLFYGWAFIRAGQDPAKGPVFPRYEPPEGLSPAATHHVYRRKLSGHDALIATILNLGVKDAVKIDAESKKKTKLTLLEGGREEELSPAERNFLHGVFNRREEFTLGDGYDSAFTHAYKKFQREIGRKFGKPYFKWNAGYLILGAVLTIIAIIAAISFSVGWTWAHTAGVGALAAMFAAFAYFIPAPTPHGQKTRTEIEGFRLYLKTAEKIYLDAVKVGSDAPPPMTVERYERFLPYAVALGVEEPWTRHFERLIPEEAAHYQPRWVGAHGGRYSSLHGLNSALVAGMATGVASALPQSSSSSGSGGGGFSGGGGGGGGGGGW</sequence>
<feature type="transmembrane region" description="Helical" evidence="2">
    <location>
        <begin position="412"/>
        <end position="433"/>
    </location>
</feature>
<feature type="domain" description="DUF2207" evidence="4">
    <location>
        <begin position="27"/>
        <end position="215"/>
    </location>
</feature>
<evidence type="ECO:0000313" key="7">
    <source>
        <dbReference type="Proteomes" id="UP000239504"/>
    </source>
</evidence>
<proteinExistence type="predicted"/>
<evidence type="ECO:0000313" key="6">
    <source>
        <dbReference type="EMBL" id="PQA89076.1"/>
    </source>
</evidence>
<evidence type="ECO:0000256" key="2">
    <source>
        <dbReference type="SAM" id="Phobius"/>
    </source>
</evidence>
<evidence type="ECO:0000259" key="4">
    <source>
        <dbReference type="Pfam" id="PF09972"/>
    </source>
</evidence>
<protein>
    <recommendedName>
        <fullName evidence="8">DUF2207 domain-containing protein</fullName>
    </recommendedName>
</protein>
<organism evidence="6 7">
    <name type="scientific">Hyphococcus luteus</name>
    <dbReference type="NCBI Taxonomy" id="2058213"/>
    <lineage>
        <taxon>Bacteria</taxon>
        <taxon>Pseudomonadati</taxon>
        <taxon>Pseudomonadota</taxon>
        <taxon>Alphaproteobacteria</taxon>
        <taxon>Parvularculales</taxon>
        <taxon>Parvularculaceae</taxon>
        <taxon>Hyphococcus</taxon>
    </lineage>
</organism>
<dbReference type="OrthoDB" id="9767603at2"/>
<dbReference type="EMBL" id="PJCH01000003">
    <property type="protein sequence ID" value="PQA89076.1"/>
    <property type="molecule type" value="Genomic_DNA"/>
</dbReference>
<feature type="domain" description="Predicted membrane protein YciQ-like C-terminal" evidence="5">
    <location>
        <begin position="271"/>
        <end position="499"/>
    </location>
</feature>
<keyword evidence="2" id="KW-0472">Membrane</keyword>
<dbReference type="AlphaFoldDB" id="A0A2S7K992"/>
<keyword evidence="7" id="KW-1185">Reference proteome</keyword>
<keyword evidence="2" id="KW-0812">Transmembrane</keyword>
<evidence type="ECO:0000256" key="3">
    <source>
        <dbReference type="SAM" id="SignalP"/>
    </source>
</evidence>
<feature type="region of interest" description="Disordered" evidence="1">
    <location>
        <begin position="543"/>
        <end position="571"/>
    </location>
</feature>
<comment type="caution">
    <text evidence="6">The sequence shown here is derived from an EMBL/GenBank/DDBJ whole genome shotgun (WGS) entry which is preliminary data.</text>
</comment>
<dbReference type="RefSeq" id="WP_104828714.1">
    <property type="nucleotide sequence ID" value="NZ_PJCH01000003.1"/>
</dbReference>
<dbReference type="InterPro" id="IPR048389">
    <property type="entry name" value="YciQ-like_C"/>
</dbReference>
<dbReference type="Pfam" id="PF09972">
    <property type="entry name" value="DUF2207"/>
    <property type="match status" value="1"/>
</dbReference>
<feature type="signal peptide" evidence="3">
    <location>
        <begin position="1"/>
        <end position="24"/>
    </location>
</feature>
<gene>
    <name evidence="6" type="ORF">CW354_03760</name>
</gene>
<feature type="transmembrane region" description="Helical" evidence="2">
    <location>
        <begin position="386"/>
        <end position="406"/>
    </location>
</feature>
<evidence type="ECO:0008006" key="8">
    <source>
        <dbReference type="Google" id="ProtNLM"/>
    </source>
</evidence>
<feature type="chain" id="PRO_5015720651" description="DUF2207 domain-containing protein" evidence="3">
    <location>
        <begin position="25"/>
        <end position="571"/>
    </location>
</feature>
<dbReference type="Proteomes" id="UP000239504">
    <property type="component" value="Unassembled WGS sequence"/>
</dbReference>
<keyword evidence="2" id="KW-1133">Transmembrane helix</keyword>
<evidence type="ECO:0000259" key="5">
    <source>
        <dbReference type="Pfam" id="PF20990"/>
    </source>
</evidence>
<dbReference type="InterPro" id="IPR018702">
    <property type="entry name" value="DUF2207"/>
</dbReference>
<name>A0A2S7K992_9PROT</name>
<keyword evidence="3" id="KW-0732">Signal</keyword>
<feature type="transmembrane region" description="Helical" evidence="2">
    <location>
        <begin position="237"/>
        <end position="258"/>
    </location>
</feature>
<feature type="compositionally biased region" description="Gly residues" evidence="1">
    <location>
        <begin position="552"/>
        <end position="571"/>
    </location>
</feature>
<accession>A0A2S7K992</accession>
<evidence type="ECO:0000256" key="1">
    <source>
        <dbReference type="SAM" id="MobiDB-lite"/>
    </source>
</evidence>
<dbReference type="Pfam" id="PF20990">
    <property type="entry name" value="DUF2207_C"/>
    <property type="match status" value="1"/>
</dbReference>
<reference evidence="6 7" key="1">
    <citation type="submission" date="2017-12" db="EMBL/GenBank/DDBJ databases">
        <authorList>
            <person name="Hurst M.R.H."/>
        </authorList>
    </citation>
    <scope>NUCLEOTIDE SEQUENCE [LARGE SCALE GENOMIC DNA]</scope>
    <source>
        <strain evidence="6 7">SY-3-19</strain>
    </source>
</reference>